<dbReference type="NCBIfam" id="TIGR01135">
    <property type="entry name" value="glmS"/>
    <property type="match status" value="1"/>
</dbReference>
<dbReference type="CDD" id="cd00714">
    <property type="entry name" value="GFAT"/>
    <property type="match status" value="1"/>
</dbReference>
<dbReference type="PANTHER" id="PTHR10937">
    <property type="entry name" value="GLUCOSAMINE--FRUCTOSE-6-PHOSPHATE AMINOTRANSFERASE, ISOMERIZING"/>
    <property type="match status" value="1"/>
</dbReference>
<dbReference type="PROSITE" id="PS51464">
    <property type="entry name" value="SIS"/>
    <property type="match status" value="2"/>
</dbReference>
<feature type="domain" description="SIS" evidence="12">
    <location>
        <begin position="278"/>
        <end position="419"/>
    </location>
</feature>
<keyword evidence="7 10" id="KW-0808">Transferase</keyword>
<dbReference type="CDD" id="cd05008">
    <property type="entry name" value="SIS_GlmS_GlmD_1"/>
    <property type="match status" value="1"/>
</dbReference>
<dbReference type="Pfam" id="PF01380">
    <property type="entry name" value="SIS"/>
    <property type="match status" value="2"/>
</dbReference>
<keyword evidence="9" id="KW-0315">Glutamine amidotransferase</keyword>
<dbReference type="PANTHER" id="PTHR10937:SF0">
    <property type="entry name" value="GLUTAMINE--FRUCTOSE-6-PHOSPHATE TRANSAMINASE (ISOMERIZING)"/>
    <property type="match status" value="1"/>
</dbReference>
<dbReference type="Proteomes" id="UP000228906">
    <property type="component" value="Unassembled WGS sequence"/>
</dbReference>
<dbReference type="InterPro" id="IPR001347">
    <property type="entry name" value="SIS_dom"/>
</dbReference>
<protein>
    <recommendedName>
        <fullName evidence="4 10">Glutamine--fructose-6-phosphate aminotransferase [isomerizing]</fullName>
        <ecNumber evidence="3 10">2.6.1.16</ecNumber>
    </recommendedName>
    <alternativeName>
        <fullName evidence="10">D-fructose-6-phosphate amidotransferase</fullName>
    </alternativeName>
    <alternativeName>
        <fullName evidence="10">GFAT</fullName>
    </alternativeName>
    <alternativeName>
        <fullName evidence="10">Glucosamine-6-phosphate synthase</fullName>
    </alternativeName>
    <alternativeName>
        <fullName evidence="10">Hexosephosphate aminotransferase</fullName>
    </alternativeName>
    <alternativeName>
        <fullName evidence="10">L-glutamine--D-fructose-6-phosphate amidotransferase</fullName>
    </alternativeName>
</protein>
<dbReference type="SUPFAM" id="SSF56235">
    <property type="entry name" value="N-terminal nucleophile aminohydrolases (Ntn hydrolases)"/>
    <property type="match status" value="1"/>
</dbReference>
<evidence type="ECO:0000259" key="12">
    <source>
        <dbReference type="PROSITE" id="PS51464"/>
    </source>
</evidence>
<comment type="subcellular location">
    <subcellularLocation>
        <location evidence="2 10">Cytoplasm</location>
    </subcellularLocation>
</comment>
<proteinExistence type="inferred from homology"/>
<dbReference type="InterPro" id="IPR035466">
    <property type="entry name" value="GlmS/AgaS_SIS"/>
</dbReference>
<comment type="subunit">
    <text evidence="10">Homodimer.</text>
</comment>
<dbReference type="GO" id="GO:0006002">
    <property type="term" value="P:fructose 6-phosphate metabolic process"/>
    <property type="evidence" value="ECO:0007669"/>
    <property type="project" value="TreeGrafter"/>
</dbReference>
<keyword evidence="6 10" id="KW-0032">Aminotransferase</keyword>
<dbReference type="EMBL" id="PFAV01000016">
    <property type="protein sequence ID" value="PIR91711.1"/>
    <property type="molecule type" value="Genomic_DNA"/>
</dbReference>
<comment type="catalytic activity">
    <reaction evidence="1 10">
        <text>D-fructose 6-phosphate + L-glutamine = D-glucosamine 6-phosphate + L-glutamate</text>
        <dbReference type="Rhea" id="RHEA:13237"/>
        <dbReference type="ChEBI" id="CHEBI:29985"/>
        <dbReference type="ChEBI" id="CHEBI:58359"/>
        <dbReference type="ChEBI" id="CHEBI:58725"/>
        <dbReference type="ChEBI" id="CHEBI:61527"/>
        <dbReference type="EC" id="2.6.1.16"/>
    </reaction>
</comment>
<dbReference type="InterPro" id="IPR017932">
    <property type="entry name" value="GATase_2_dom"/>
</dbReference>
<dbReference type="InterPro" id="IPR029055">
    <property type="entry name" value="Ntn_hydrolases_N"/>
</dbReference>
<feature type="initiator methionine" description="Removed" evidence="10">
    <location>
        <position position="1"/>
    </location>
</feature>
<dbReference type="Gene3D" id="3.40.50.10490">
    <property type="entry name" value="Glucose-6-phosphate isomerase like protein, domain 1"/>
    <property type="match status" value="2"/>
</dbReference>
<dbReference type="InterPro" id="IPR035490">
    <property type="entry name" value="GlmS/FrlB_SIS"/>
</dbReference>
<comment type="function">
    <text evidence="10">Catalyzes the first step in hexosamine metabolism, converting fructose-6P into glucosamine-6P using glutamine as a nitrogen source.</text>
</comment>
<organism evidence="13 14">
    <name type="scientific">bacterium (Candidatus Gribaldobacteria) CG10_big_fil_rev_8_21_14_0_10_41_12</name>
    <dbReference type="NCBI Taxonomy" id="2014277"/>
    <lineage>
        <taxon>Bacteria</taxon>
        <taxon>Candidatus Gribaldobacteria</taxon>
    </lineage>
</organism>
<gene>
    <name evidence="10 13" type="primary">glmS</name>
    <name evidence="13" type="ORF">COU03_00865</name>
</gene>
<sequence>MCGIFGYIGFQKATPLLVNGLRKLEYRGYDSAGICLLEPNKLKTIKAKGRVGELARKVDNEILPATIGISHTRWATHGEPSERNAHPHLDCQEKIAVVHNGIIENYQALKKLLEKEGHCFLSDTDTEVVSHLIEKFCLNNNFEEAVLKTLALLEGAWGLAILKAGENKIIAAKKGSPLILGIGNNEMFLASDASAILEHTKKVVYFNDGEMVVIDQKGFLTKMANGDIVKKEIQELKWDVGQIEKAGFKHFMLKEIFEQPQAIANTLRGRITDNEVKLSIDIDPASIKRIIMVACGTSFYSGLIGKHLFEKICRLPVEVEYASEFRYRDPIINNNDLAIAISQSGETADTLAALNEAKRKGAKTLGIINVVGSTISREVDSGIYLHAGPEIGVASTKAFTCQITALVLLALYLQQEKNAQIDKNIIKELKLIPEKIQQVLNQAELVKALANFIKNSSNALFLGRGFSYPVALEGALKLKEISYIHAEGYPAAEMKHGPIALVDENMPVVFIATNDQTYEKILSNMQEIKARNGKILAIVNPGDIRASQLANWTIETPKTIDLLSPIVNVIPLQLLAYYVADAKGIDVDKPRNLAKSVTVE</sequence>
<dbReference type="Pfam" id="PF13522">
    <property type="entry name" value="GATase_6"/>
    <property type="match status" value="1"/>
</dbReference>
<feature type="active site" description="For Fru-6P isomerization activity" evidence="10">
    <location>
        <position position="595"/>
    </location>
</feature>
<reference evidence="14" key="1">
    <citation type="submission" date="2017-09" db="EMBL/GenBank/DDBJ databases">
        <title>Depth-based differentiation of microbial function through sediment-hosted aquifers and enrichment of novel symbionts in the deep terrestrial subsurface.</title>
        <authorList>
            <person name="Probst A.J."/>
            <person name="Ladd B."/>
            <person name="Jarett J.K."/>
            <person name="Geller-Mcgrath D.E."/>
            <person name="Sieber C.M.K."/>
            <person name="Emerson J.B."/>
            <person name="Anantharaman K."/>
            <person name="Thomas B.C."/>
            <person name="Malmstrom R."/>
            <person name="Stieglmeier M."/>
            <person name="Klingl A."/>
            <person name="Woyke T."/>
            <person name="Ryan C.M."/>
            <person name="Banfield J.F."/>
        </authorList>
    </citation>
    <scope>NUCLEOTIDE SEQUENCE [LARGE SCALE GENOMIC DNA]</scope>
</reference>
<evidence type="ECO:0000256" key="3">
    <source>
        <dbReference type="ARBA" id="ARBA00012916"/>
    </source>
</evidence>
<keyword evidence="5 10" id="KW-0963">Cytoplasm</keyword>
<dbReference type="CDD" id="cd05009">
    <property type="entry name" value="SIS_GlmS_GlmD_2"/>
    <property type="match status" value="1"/>
</dbReference>
<dbReference type="GO" id="GO:0097367">
    <property type="term" value="F:carbohydrate derivative binding"/>
    <property type="evidence" value="ECO:0007669"/>
    <property type="project" value="InterPro"/>
</dbReference>
<accession>A0A2H0UXY7</accession>
<dbReference type="GO" id="GO:0006487">
    <property type="term" value="P:protein N-linked glycosylation"/>
    <property type="evidence" value="ECO:0007669"/>
    <property type="project" value="TreeGrafter"/>
</dbReference>
<dbReference type="GO" id="GO:0005975">
    <property type="term" value="P:carbohydrate metabolic process"/>
    <property type="evidence" value="ECO:0007669"/>
    <property type="project" value="UniProtKB-UniRule"/>
</dbReference>
<dbReference type="FunFam" id="3.40.50.10490:FF:000001">
    <property type="entry name" value="Glutamine--fructose-6-phosphate aminotransferase [isomerizing]"/>
    <property type="match status" value="1"/>
</dbReference>
<dbReference type="InterPro" id="IPR046348">
    <property type="entry name" value="SIS_dom_sf"/>
</dbReference>
<dbReference type="AlphaFoldDB" id="A0A2H0UXY7"/>
<evidence type="ECO:0000256" key="6">
    <source>
        <dbReference type="ARBA" id="ARBA00022576"/>
    </source>
</evidence>
<keyword evidence="8" id="KW-0677">Repeat</keyword>
<evidence type="ECO:0000256" key="4">
    <source>
        <dbReference type="ARBA" id="ARBA00016090"/>
    </source>
</evidence>
<dbReference type="PROSITE" id="PS51278">
    <property type="entry name" value="GATASE_TYPE_2"/>
    <property type="match status" value="1"/>
</dbReference>
<dbReference type="Gene3D" id="3.60.20.10">
    <property type="entry name" value="Glutamine Phosphoribosylpyrophosphate, subunit 1, domain 1"/>
    <property type="match status" value="1"/>
</dbReference>
<feature type="domain" description="Glutamine amidotransferase type-2" evidence="11">
    <location>
        <begin position="2"/>
        <end position="217"/>
    </location>
</feature>
<dbReference type="InterPro" id="IPR047084">
    <property type="entry name" value="GFAT_N"/>
</dbReference>
<dbReference type="GO" id="GO:0006047">
    <property type="term" value="P:UDP-N-acetylglucosamine metabolic process"/>
    <property type="evidence" value="ECO:0007669"/>
    <property type="project" value="TreeGrafter"/>
</dbReference>
<evidence type="ECO:0000256" key="10">
    <source>
        <dbReference type="HAMAP-Rule" id="MF_00164"/>
    </source>
</evidence>
<evidence type="ECO:0000313" key="13">
    <source>
        <dbReference type="EMBL" id="PIR91711.1"/>
    </source>
</evidence>
<feature type="active site" description="Nucleophile; for GATase activity" evidence="10">
    <location>
        <position position="2"/>
    </location>
</feature>
<evidence type="ECO:0000256" key="8">
    <source>
        <dbReference type="ARBA" id="ARBA00022737"/>
    </source>
</evidence>
<evidence type="ECO:0000259" key="11">
    <source>
        <dbReference type="PROSITE" id="PS51278"/>
    </source>
</evidence>
<dbReference type="HAMAP" id="MF_00164">
    <property type="entry name" value="GlmS"/>
    <property type="match status" value="1"/>
</dbReference>
<dbReference type="InterPro" id="IPR005855">
    <property type="entry name" value="GFAT"/>
</dbReference>
<name>A0A2H0UXY7_9BACT</name>
<dbReference type="SUPFAM" id="SSF53697">
    <property type="entry name" value="SIS domain"/>
    <property type="match status" value="1"/>
</dbReference>
<comment type="caution">
    <text evidence="13">The sequence shown here is derived from an EMBL/GenBank/DDBJ whole genome shotgun (WGS) entry which is preliminary data.</text>
</comment>
<dbReference type="FunFam" id="3.60.20.10:FF:000006">
    <property type="entry name" value="Glutamine--fructose-6-phosphate aminotransferase [isomerizing]"/>
    <property type="match status" value="1"/>
</dbReference>
<evidence type="ECO:0000256" key="7">
    <source>
        <dbReference type="ARBA" id="ARBA00022679"/>
    </source>
</evidence>
<feature type="domain" description="SIS" evidence="12">
    <location>
        <begin position="449"/>
        <end position="590"/>
    </location>
</feature>
<evidence type="ECO:0000256" key="9">
    <source>
        <dbReference type="ARBA" id="ARBA00022962"/>
    </source>
</evidence>
<dbReference type="NCBIfam" id="NF001484">
    <property type="entry name" value="PRK00331.1"/>
    <property type="match status" value="1"/>
</dbReference>
<dbReference type="EC" id="2.6.1.16" evidence="3 10"/>
<evidence type="ECO:0000313" key="14">
    <source>
        <dbReference type="Proteomes" id="UP000228906"/>
    </source>
</evidence>
<dbReference type="GO" id="GO:0004360">
    <property type="term" value="F:glutamine-fructose-6-phosphate transaminase (isomerizing) activity"/>
    <property type="evidence" value="ECO:0007669"/>
    <property type="project" value="UniProtKB-UniRule"/>
</dbReference>
<evidence type="ECO:0000256" key="5">
    <source>
        <dbReference type="ARBA" id="ARBA00022490"/>
    </source>
</evidence>
<evidence type="ECO:0000256" key="1">
    <source>
        <dbReference type="ARBA" id="ARBA00001031"/>
    </source>
</evidence>
<evidence type="ECO:0000256" key="2">
    <source>
        <dbReference type="ARBA" id="ARBA00004496"/>
    </source>
</evidence>
<dbReference type="GO" id="GO:0005829">
    <property type="term" value="C:cytosol"/>
    <property type="evidence" value="ECO:0007669"/>
    <property type="project" value="TreeGrafter"/>
</dbReference>